<dbReference type="InterPro" id="IPR009908">
    <property type="entry name" value="Methylamine_util_MauE"/>
</dbReference>
<dbReference type="Proteomes" id="UP000189627">
    <property type="component" value="Chromosome 2"/>
</dbReference>
<keyword evidence="7 8" id="KW-0472">Membrane</keyword>
<evidence type="ECO:0000256" key="4">
    <source>
        <dbReference type="ARBA" id="ARBA00019078"/>
    </source>
</evidence>
<sequence length="185" mass="18680">MNTATLIADPVVTAACSAAAALVLLLSVLPKLREFERFHAAFDAYRLLPAAWSRAAAVAFVAAEAGAALLLVARPLQATSAIAGLAVVGLATAAVCINLARGRRDIRCGCGSDADSMPLSAGLVMRNLALLAVLATAAASAATAPVRALAPLDFACAGFCALALLLMWLAATQLLANAGRARARA</sequence>
<comment type="subcellular location">
    <subcellularLocation>
        <location evidence="2">Membrane</location>
        <topology evidence="2">Multi-pass membrane protein</topology>
    </subcellularLocation>
</comment>
<evidence type="ECO:0000256" key="6">
    <source>
        <dbReference type="ARBA" id="ARBA00022989"/>
    </source>
</evidence>
<dbReference type="GO" id="GO:0030416">
    <property type="term" value="P:methylamine metabolic process"/>
    <property type="evidence" value="ECO:0007669"/>
    <property type="project" value="InterPro"/>
</dbReference>
<dbReference type="RefSeq" id="WP_078199284.1">
    <property type="nucleotide sequence ID" value="NZ_CP017758.1"/>
</dbReference>
<dbReference type="Pfam" id="PF07291">
    <property type="entry name" value="MauE"/>
    <property type="match status" value="1"/>
</dbReference>
<dbReference type="EMBL" id="CP017758">
    <property type="protein sequence ID" value="AQV96883.1"/>
    <property type="molecule type" value="Genomic_DNA"/>
</dbReference>
<accession>A0A1U9UW31</accession>
<feature type="transmembrane region" description="Helical" evidence="8">
    <location>
        <begin position="12"/>
        <end position="30"/>
    </location>
</feature>
<feature type="transmembrane region" description="Helical" evidence="8">
    <location>
        <begin position="127"/>
        <end position="146"/>
    </location>
</feature>
<evidence type="ECO:0000256" key="1">
    <source>
        <dbReference type="ARBA" id="ARBA00003475"/>
    </source>
</evidence>
<feature type="transmembrane region" description="Helical" evidence="8">
    <location>
        <begin position="152"/>
        <end position="176"/>
    </location>
</feature>
<dbReference type="GO" id="GO:0016020">
    <property type="term" value="C:membrane"/>
    <property type="evidence" value="ECO:0007669"/>
    <property type="project" value="UniProtKB-SubCell"/>
</dbReference>
<dbReference type="OrthoDB" id="4462029at2"/>
<evidence type="ECO:0000313" key="10">
    <source>
        <dbReference type="EMBL" id="AQV96883.1"/>
    </source>
</evidence>
<evidence type="ECO:0000256" key="2">
    <source>
        <dbReference type="ARBA" id="ARBA00004141"/>
    </source>
</evidence>
<dbReference type="KEGG" id="cuh:BJN34_23765"/>
<comment type="function">
    <text evidence="1">May be specifically involved in the processing, transport, and/or maturation of the MADH beta-subunit.</text>
</comment>
<evidence type="ECO:0000256" key="3">
    <source>
        <dbReference type="ARBA" id="ARBA00004856"/>
    </source>
</evidence>
<dbReference type="UniPathway" id="UPA00895"/>
<proteinExistence type="predicted"/>
<protein>
    <recommendedName>
        <fullName evidence="4">Methylamine utilization protein MauE</fullName>
    </recommendedName>
</protein>
<feature type="transmembrane region" description="Helical" evidence="8">
    <location>
        <begin position="51"/>
        <end position="72"/>
    </location>
</feature>
<evidence type="ECO:0000259" key="9">
    <source>
        <dbReference type="Pfam" id="PF07291"/>
    </source>
</evidence>
<organism evidence="10 11">
    <name type="scientific">Cupriavidus necator</name>
    <name type="common">Alcaligenes eutrophus</name>
    <name type="synonym">Ralstonia eutropha</name>
    <dbReference type="NCBI Taxonomy" id="106590"/>
    <lineage>
        <taxon>Bacteria</taxon>
        <taxon>Pseudomonadati</taxon>
        <taxon>Pseudomonadota</taxon>
        <taxon>Betaproteobacteria</taxon>
        <taxon>Burkholderiales</taxon>
        <taxon>Burkholderiaceae</taxon>
        <taxon>Cupriavidus</taxon>
    </lineage>
</organism>
<dbReference type="AlphaFoldDB" id="A0A1U9UW31"/>
<comment type="pathway">
    <text evidence="3">One-carbon metabolism; methylamine degradation.</text>
</comment>
<evidence type="ECO:0000256" key="5">
    <source>
        <dbReference type="ARBA" id="ARBA00022692"/>
    </source>
</evidence>
<keyword evidence="6 8" id="KW-1133">Transmembrane helix</keyword>
<reference evidence="11" key="1">
    <citation type="submission" date="2017-02" db="EMBL/GenBank/DDBJ databases">
        <title>Complete genome sequence of Cupriavidus necator strain NH9, a 3-chlorobenzoate degrader.</title>
        <authorList>
            <person name="Moriuchi R."/>
            <person name="Dohra H."/>
            <person name="Ogawa N."/>
        </authorList>
    </citation>
    <scope>NUCLEOTIDE SEQUENCE [LARGE SCALE GENOMIC DNA]</scope>
    <source>
        <strain evidence="11">NH9</strain>
    </source>
</reference>
<name>A0A1U9UW31_CUPNE</name>
<evidence type="ECO:0000256" key="7">
    <source>
        <dbReference type="ARBA" id="ARBA00023136"/>
    </source>
</evidence>
<keyword evidence="5 8" id="KW-0812">Transmembrane</keyword>
<evidence type="ECO:0000256" key="8">
    <source>
        <dbReference type="SAM" id="Phobius"/>
    </source>
</evidence>
<feature type="transmembrane region" description="Helical" evidence="8">
    <location>
        <begin position="78"/>
        <end position="97"/>
    </location>
</feature>
<feature type="domain" description="Methylamine utilisation protein MauE" evidence="9">
    <location>
        <begin position="12"/>
        <end position="138"/>
    </location>
</feature>
<evidence type="ECO:0000313" key="11">
    <source>
        <dbReference type="Proteomes" id="UP000189627"/>
    </source>
</evidence>
<gene>
    <name evidence="10" type="ORF">BJN34_23765</name>
</gene>